<keyword evidence="1" id="KW-0812">Transmembrane</keyword>
<evidence type="ECO:0000256" key="1">
    <source>
        <dbReference type="SAM" id="Phobius"/>
    </source>
</evidence>
<protein>
    <recommendedName>
        <fullName evidence="4">DUF304 domain-containing protein</fullName>
    </recommendedName>
</protein>
<dbReference type="EMBL" id="NXGH01000047">
    <property type="protein sequence ID" value="PRM87333.1"/>
    <property type="molecule type" value="Genomic_DNA"/>
</dbReference>
<comment type="caution">
    <text evidence="2">The sequence shown here is derived from an EMBL/GenBank/DDBJ whole genome shotgun (WGS) entry which is preliminary data.</text>
</comment>
<dbReference type="AlphaFoldDB" id="A0A2S9SL98"/>
<dbReference type="Proteomes" id="UP000238649">
    <property type="component" value="Unassembled WGS sequence"/>
</dbReference>
<feature type="transmembrane region" description="Helical" evidence="1">
    <location>
        <begin position="37"/>
        <end position="57"/>
    </location>
</feature>
<accession>A0A2S9SL98</accession>
<keyword evidence="1" id="KW-0472">Membrane</keyword>
<sequence length="154" mass="18366">MLHSLFRTLLVTAFILPILVIYFKGDDFIPDPFANYIYTYIFFFILFCFLLAPFYYIPSLISKRGKLKINDDHLVFNFGKKDTRIIYFKDIRSYIKENTSIGFSFFIYPLDDIYPTISFYVENIHEIDAVDTLLTNKINEYIEKEEKDKTNLKV</sequence>
<proteinExistence type="predicted"/>
<evidence type="ECO:0000313" key="3">
    <source>
        <dbReference type="Proteomes" id="UP000238649"/>
    </source>
</evidence>
<keyword evidence="1" id="KW-1133">Transmembrane helix</keyword>
<reference evidence="2 3" key="1">
    <citation type="submission" date="2017-09" db="EMBL/GenBank/DDBJ databases">
        <title>Reassesment of A. cryaerophilus.</title>
        <authorList>
            <person name="Perez-Cataluna A."/>
            <person name="Collado L."/>
            <person name="Salgado O."/>
            <person name="Lefinanco V."/>
            <person name="Figueras M.J."/>
        </authorList>
    </citation>
    <scope>NUCLEOTIDE SEQUENCE [LARGE SCALE GENOMIC DNA]</scope>
    <source>
        <strain evidence="2 3">LMG 9871</strain>
    </source>
</reference>
<evidence type="ECO:0000313" key="2">
    <source>
        <dbReference type="EMBL" id="PRM87333.1"/>
    </source>
</evidence>
<name>A0A2S9SL98_9BACT</name>
<gene>
    <name evidence="2" type="ORF">CJ671_10225</name>
</gene>
<dbReference type="RefSeq" id="WP_105912599.1">
    <property type="nucleotide sequence ID" value="NZ_NXGH01000047.1"/>
</dbReference>
<evidence type="ECO:0008006" key="4">
    <source>
        <dbReference type="Google" id="ProtNLM"/>
    </source>
</evidence>
<organism evidence="2 3">
    <name type="scientific">Aliarcobacter cryaerophilus</name>
    <dbReference type="NCBI Taxonomy" id="28198"/>
    <lineage>
        <taxon>Bacteria</taxon>
        <taxon>Pseudomonadati</taxon>
        <taxon>Campylobacterota</taxon>
        <taxon>Epsilonproteobacteria</taxon>
        <taxon>Campylobacterales</taxon>
        <taxon>Arcobacteraceae</taxon>
        <taxon>Aliarcobacter</taxon>
    </lineage>
</organism>
<feature type="transmembrane region" description="Helical" evidence="1">
    <location>
        <begin position="5"/>
        <end position="25"/>
    </location>
</feature>